<dbReference type="Gene3D" id="3.10.50.40">
    <property type="match status" value="1"/>
</dbReference>
<keyword evidence="4 7" id="KW-0413">Isomerase</keyword>
<dbReference type="EMBL" id="LT629973">
    <property type="protein sequence ID" value="SEH70628.1"/>
    <property type="molecule type" value="Genomic_DNA"/>
</dbReference>
<dbReference type="STRING" id="1679444.PYTT_0115"/>
<dbReference type="Gene3D" id="1.10.287.460">
    <property type="entry name" value="Peptidyl-prolyl cis-trans isomerase, FKBP-type, N-terminal domain"/>
    <property type="match status" value="1"/>
</dbReference>
<evidence type="ECO:0000256" key="1">
    <source>
        <dbReference type="ARBA" id="ARBA00000971"/>
    </source>
</evidence>
<dbReference type="OrthoDB" id="9814548at2"/>
<dbReference type="AlphaFoldDB" id="A0A1H6K5I0"/>
<evidence type="ECO:0000313" key="7">
    <source>
        <dbReference type="EMBL" id="SEH70628.1"/>
    </source>
</evidence>
<evidence type="ECO:0000259" key="6">
    <source>
        <dbReference type="PROSITE" id="PS50059"/>
    </source>
</evidence>
<dbReference type="KEGG" id="agl:PYTT_0115"/>
<protein>
    <recommendedName>
        <fullName evidence="2 4">peptidylprolyl isomerase</fullName>
        <ecNumber evidence="2 4">5.2.1.8</ecNumber>
    </recommendedName>
</protein>
<evidence type="ECO:0000313" key="8">
    <source>
        <dbReference type="Proteomes" id="UP000176204"/>
    </source>
</evidence>
<dbReference type="InterPro" id="IPR036944">
    <property type="entry name" value="PPIase_FKBP_N_sf"/>
</dbReference>
<evidence type="ECO:0000256" key="3">
    <source>
        <dbReference type="ARBA" id="ARBA00023110"/>
    </source>
</evidence>
<dbReference type="Pfam" id="PF00254">
    <property type="entry name" value="FKBP_C"/>
    <property type="match status" value="1"/>
</dbReference>
<comment type="catalytic activity">
    <reaction evidence="1 4">
        <text>[protein]-peptidylproline (omega=180) = [protein]-peptidylproline (omega=0)</text>
        <dbReference type="Rhea" id="RHEA:16237"/>
        <dbReference type="Rhea" id="RHEA-COMP:10747"/>
        <dbReference type="Rhea" id="RHEA-COMP:10748"/>
        <dbReference type="ChEBI" id="CHEBI:83833"/>
        <dbReference type="ChEBI" id="CHEBI:83834"/>
        <dbReference type="EC" id="5.2.1.8"/>
    </reaction>
</comment>
<dbReference type="EC" id="5.2.1.8" evidence="2 4"/>
<evidence type="ECO:0000256" key="4">
    <source>
        <dbReference type="PROSITE-ProRule" id="PRU00277"/>
    </source>
</evidence>
<dbReference type="Proteomes" id="UP000176204">
    <property type="component" value="Chromosome I"/>
</dbReference>
<name>A0A1H6K5I0_9BACT</name>
<dbReference type="SUPFAM" id="SSF54534">
    <property type="entry name" value="FKBP-like"/>
    <property type="match status" value="1"/>
</dbReference>
<evidence type="ECO:0000256" key="2">
    <source>
        <dbReference type="ARBA" id="ARBA00013194"/>
    </source>
</evidence>
<evidence type="ECO:0000256" key="5">
    <source>
        <dbReference type="SAM" id="SignalP"/>
    </source>
</evidence>
<keyword evidence="3 4" id="KW-0697">Rotamase</keyword>
<organism evidence="7 8">
    <name type="scientific">Akkermansia glycaniphila</name>
    <dbReference type="NCBI Taxonomy" id="1679444"/>
    <lineage>
        <taxon>Bacteria</taxon>
        <taxon>Pseudomonadati</taxon>
        <taxon>Verrucomicrobiota</taxon>
        <taxon>Verrucomicrobiia</taxon>
        <taxon>Verrucomicrobiales</taxon>
        <taxon>Akkermansiaceae</taxon>
        <taxon>Akkermansia</taxon>
    </lineage>
</organism>
<dbReference type="RefSeq" id="WP_067772190.1">
    <property type="nucleotide sequence ID" value="NZ_LIGX01000002.1"/>
</dbReference>
<dbReference type="GO" id="GO:0006457">
    <property type="term" value="P:protein folding"/>
    <property type="evidence" value="ECO:0007669"/>
    <property type="project" value="InterPro"/>
</dbReference>
<proteinExistence type="predicted"/>
<feature type="signal peptide" evidence="5">
    <location>
        <begin position="1"/>
        <end position="19"/>
    </location>
</feature>
<dbReference type="InterPro" id="IPR046357">
    <property type="entry name" value="PPIase_dom_sf"/>
</dbReference>
<dbReference type="GO" id="GO:0003755">
    <property type="term" value="F:peptidyl-prolyl cis-trans isomerase activity"/>
    <property type="evidence" value="ECO:0007669"/>
    <property type="project" value="UniProtKB-KW"/>
</dbReference>
<dbReference type="PROSITE" id="PS50059">
    <property type="entry name" value="FKBP_PPIASE"/>
    <property type="match status" value="1"/>
</dbReference>
<feature type="domain" description="PPIase FKBP-type" evidence="6">
    <location>
        <begin position="172"/>
        <end position="279"/>
    </location>
</feature>
<feature type="chain" id="PRO_5009604428" description="peptidylprolyl isomerase" evidence="5">
    <location>
        <begin position="20"/>
        <end position="425"/>
    </location>
</feature>
<accession>A0A1H6K5I0</accession>
<dbReference type="Pfam" id="PF01346">
    <property type="entry name" value="FKBP_N"/>
    <property type="match status" value="1"/>
</dbReference>
<keyword evidence="5" id="KW-0732">Signal</keyword>
<reference evidence="8" key="1">
    <citation type="submission" date="2016-09" db="EMBL/GenBank/DDBJ databases">
        <authorList>
            <person name="Koehorst J."/>
        </authorList>
    </citation>
    <scope>NUCLEOTIDE SEQUENCE [LARGE SCALE GENOMIC DNA]</scope>
</reference>
<keyword evidence="8" id="KW-1185">Reference proteome</keyword>
<dbReference type="InterPro" id="IPR000774">
    <property type="entry name" value="PPIase_FKBP_N"/>
</dbReference>
<sequence length="425" mass="47246">MKRIAAALTILLMSLDTLTAQNIPSSTTSSGESKEISALFPTKEAKLRHDVSAYLGSILGTALHEAGMRPEDLDFDILIRTLAIELALQGQNIPEPEANETRTQAALRIMRAKMEQRNNEISATNAERSRRFLEENAKKPGIVTTPSGLQYRIDKQGTGAPRTSSRKETDDRALYAIKYTIDTLDGPMIDNHNGTVSIIRNHSTSRIPAGIHEALKLMQPGSKWTLYIPPSIGYGEKQRNLMWLSLGERQAHFDHERICQPCIGGNSVLIVQIELVDYSPNVPLSLDEVDSVYLAANPFWSKPALAIAEMQPILAHLNEAATRTPLHPEQTQYSSQELRKITSDTIAKIWANKMIDEGLILPDIDIPTFRNQLEQSLASPPSMEDIDKQHAAAIGMAAYIKERTPHQTQYTDKQKFLGIKTSADF</sequence>
<dbReference type="InterPro" id="IPR001179">
    <property type="entry name" value="PPIase_FKBP_dom"/>
</dbReference>
<gene>
    <name evidence="7" type="ORF">PYTT_0115</name>
</gene>